<keyword evidence="4" id="KW-0175">Coiled coil</keyword>
<proteinExistence type="inferred from homology"/>
<organism evidence="6 7">
    <name type="scientific">Sipha flava</name>
    <name type="common">yellow sugarcane aphid</name>
    <dbReference type="NCBI Taxonomy" id="143950"/>
    <lineage>
        <taxon>Eukaryota</taxon>
        <taxon>Metazoa</taxon>
        <taxon>Ecdysozoa</taxon>
        <taxon>Arthropoda</taxon>
        <taxon>Hexapoda</taxon>
        <taxon>Insecta</taxon>
        <taxon>Pterygota</taxon>
        <taxon>Neoptera</taxon>
        <taxon>Paraneoptera</taxon>
        <taxon>Hemiptera</taxon>
        <taxon>Sternorrhyncha</taxon>
        <taxon>Aphidomorpha</taxon>
        <taxon>Aphidoidea</taxon>
        <taxon>Aphididae</taxon>
        <taxon>Sipha</taxon>
    </lineage>
</organism>
<keyword evidence="6" id="KW-1185">Reference proteome</keyword>
<evidence type="ECO:0000256" key="3">
    <source>
        <dbReference type="ARBA" id="ARBA00023187"/>
    </source>
</evidence>
<sequence length="214" mass="24378">MTTAARPTFEPARGGQGRGENDLSALSVQYSSRDLPSHTKLKYREPGQGTTEELQKQDFAKILDEKEKAVASKAIGGEPPIKKIRPEHVPIATLDVDDPLDLDASDDDDSEDDAEELMQELQKIKKERMAEEARMEADKREAEEQIRIQNILQGNPLLSYGSTVPKVNQKVKRRWNDDVVFKNCARTEPEKSTTFINDCIRSDFHRKFMDKYIK</sequence>
<dbReference type="PANTHER" id="PTHR12718:SF2">
    <property type="entry name" value="SPLICEOSOME-ASSOCIATED PROTEIN CWC15 HOMOLOG"/>
    <property type="match status" value="1"/>
</dbReference>
<dbReference type="GO" id="GO:0003723">
    <property type="term" value="F:RNA binding"/>
    <property type="evidence" value="ECO:0007669"/>
    <property type="project" value="TreeGrafter"/>
</dbReference>
<dbReference type="RefSeq" id="XP_025424108.1">
    <property type="nucleotide sequence ID" value="XM_025568323.1"/>
</dbReference>
<feature type="region of interest" description="Disordered" evidence="5">
    <location>
        <begin position="1"/>
        <end position="53"/>
    </location>
</feature>
<evidence type="ECO:0000313" key="7">
    <source>
        <dbReference type="RefSeq" id="XP_025424108.1"/>
    </source>
</evidence>
<dbReference type="OrthoDB" id="30179at2759"/>
<feature type="coiled-coil region" evidence="4">
    <location>
        <begin position="107"/>
        <end position="145"/>
    </location>
</feature>
<gene>
    <name evidence="7" type="primary">LOC112693331</name>
</gene>
<reference evidence="7" key="1">
    <citation type="submission" date="2025-08" db="UniProtKB">
        <authorList>
            <consortium name="RefSeq"/>
        </authorList>
    </citation>
    <scope>IDENTIFICATION</scope>
    <source>
        <tissue evidence="7">Whole body</tissue>
    </source>
</reference>
<dbReference type="PANTHER" id="PTHR12718">
    <property type="entry name" value="CELL CYCLE CONTROL PROTEIN CWF15"/>
    <property type="match status" value="1"/>
</dbReference>
<evidence type="ECO:0000256" key="1">
    <source>
        <dbReference type="ARBA" id="ARBA00006644"/>
    </source>
</evidence>
<evidence type="ECO:0000256" key="2">
    <source>
        <dbReference type="ARBA" id="ARBA00022664"/>
    </source>
</evidence>
<evidence type="ECO:0000313" key="6">
    <source>
        <dbReference type="Proteomes" id="UP000694846"/>
    </source>
</evidence>
<dbReference type="GO" id="GO:0071013">
    <property type="term" value="C:catalytic step 2 spliceosome"/>
    <property type="evidence" value="ECO:0007669"/>
    <property type="project" value="TreeGrafter"/>
</dbReference>
<name>A0A8B8GM25_9HEMI</name>
<comment type="similarity">
    <text evidence="1">Belongs to the CWC15 family.</text>
</comment>
<dbReference type="Pfam" id="PF04889">
    <property type="entry name" value="Cwf_Cwc_15"/>
    <property type="match status" value="2"/>
</dbReference>
<dbReference type="GeneID" id="112693331"/>
<dbReference type="AlphaFoldDB" id="A0A8B8GM25"/>
<accession>A0A8B8GM25</accession>
<protein>
    <submittedName>
        <fullName evidence="7">Protein CWC15 homolog</fullName>
    </submittedName>
</protein>
<evidence type="ECO:0000256" key="5">
    <source>
        <dbReference type="SAM" id="MobiDB-lite"/>
    </source>
</evidence>
<dbReference type="Proteomes" id="UP000694846">
    <property type="component" value="Unplaced"/>
</dbReference>
<dbReference type="CTD" id="53435"/>
<dbReference type="GO" id="GO:0045292">
    <property type="term" value="P:mRNA cis splicing, via spliceosome"/>
    <property type="evidence" value="ECO:0007669"/>
    <property type="project" value="TreeGrafter"/>
</dbReference>
<feature type="compositionally biased region" description="Polar residues" evidence="5">
    <location>
        <begin position="24"/>
        <end position="34"/>
    </location>
</feature>
<evidence type="ECO:0000256" key="4">
    <source>
        <dbReference type="SAM" id="Coils"/>
    </source>
</evidence>
<dbReference type="InterPro" id="IPR006973">
    <property type="entry name" value="Cwf_Cwc_15"/>
</dbReference>
<keyword evidence="2" id="KW-0507">mRNA processing</keyword>
<keyword evidence="3" id="KW-0508">mRNA splicing</keyword>